<gene>
    <name evidence="2" type="ORF">K457DRAFT_133624</name>
</gene>
<evidence type="ECO:0000313" key="3">
    <source>
        <dbReference type="Proteomes" id="UP000078512"/>
    </source>
</evidence>
<accession>A0A197KE09</accession>
<feature type="chain" id="PRO_5008276824" evidence="1">
    <location>
        <begin position="21"/>
        <end position="95"/>
    </location>
</feature>
<proteinExistence type="predicted"/>
<evidence type="ECO:0000256" key="1">
    <source>
        <dbReference type="SAM" id="SignalP"/>
    </source>
</evidence>
<sequence>MKFCPKTLFAIVILTGGTGALPVSAISGREDHTPGVQAESHSLLAKRQLVPVMHMAGLSAQDYAASHSLSTLNDEGDLPSALEKRSELQRVDITA</sequence>
<protein>
    <submittedName>
        <fullName evidence="2">Uncharacterized protein</fullName>
    </submittedName>
</protein>
<organism evidence="2 3">
    <name type="scientific">Linnemannia elongata AG-77</name>
    <dbReference type="NCBI Taxonomy" id="1314771"/>
    <lineage>
        <taxon>Eukaryota</taxon>
        <taxon>Fungi</taxon>
        <taxon>Fungi incertae sedis</taxon>
        <taxon>Mucoromycota</taxon>
        <taxon>Mortierellomycotina</taxon>
        <taxon>Mortierellomycetes</taxon>
        <taxon>Mortierellales</taxon>
        <taxon>Mortierellaceae</taxon>
        <taxon>Linnemannia</taxon>
    </lineage>
</organism>
<reference evidence="2 3" key="1">
    <citation type="submission" date="2016-05" db="EMBL/GenBank/DDBJ databases">
        <title>Genome sequencing reveals origins of a unique bacterial endosymbiosis in the earliest lineages of terrestrial Fungi.</title>
        <authorList>
            <consortium name="DOE Joint Genome Institute"/>
            <person name="Uehling J."/>
            <person name="Gryganskyi A."/>
            <person name="Hameed K."/>
            <person name="Tschaplinski T."/>
            <person name="Misztal P."/>
            <person name="Wu S."/>
            <person name="Desiro A."/>
            <person name="Vande Pol N."/>
            <person name="Du Z.-Y."/>
            <person name="Zienkiewicz A."/>
            <person name="Zienkiewicz K."/>
            <person name="Morin E."/>
            <person name="Tisserant E."/>
            <person name="Splivallo R."/>
            <person name="Hainaut M."/>
            <person name="Henrissat B."/>
            <person name="Ohm R."/>
            <person name="Kuo A."/>
            <person name="Yan J."/>
            <person name="Lipzen A."/>
            <person name="Nolan M."/>
            <person name="Labutti K."/>
            <person name="Barry K."/>
            <person name="Goldstein A."/>
            <person name="Labbe J."/>
            <person name="Schadt C."/>
            <person name="Tuskan G."/>
            <person name="Grigoriev I."/>
            <person name="Martin F."/>
            <person name="Vilgalys R."/>
            <person name="Bonito G."/>
        </authorList>
    </citation>
    <scope>NUCLEOTIDE SEQUENCE [LARGE SCALE GENOMIC DNA]</scope>
    <source>
        <strain evidence="2 3">AG-77</strain>
    </source>
</reference>
<evidence type="ECO:0000313" key="2">
    <source>
        <dbReference type="EMBL" id="OAQ34624.1"/>
    </source>
</evidence>
<dbReference type="Proteomes" id="UP000078512">
    <property type="component" value="Unassembled WGS sequence"/>
</dbReference>
<name>A0A197KE09_9FUNG</name>
<keyword evidence="3" id="KW-1185">Reference proteome</keyword>
<feature type="signal peptide" evidence="1">
    <location>
        <begin position="1"/>
        <end position="20"/>
    </location>
</feature>
<dbReference type="AlphaFoldDB" id="A0A197KE09"/>
<keyword evidence="1" id="KW-0732">Signal</keyword>
<dbReference type="EMBL" id="KV442017">
    <property type="protein sequence ID" value="OAQ34624.1"/>
    <property type="molecule type" value="Genomic_DNA"/>
</dbReference>